<keyword evidence="1" id="KW-0614">Plasmid</keyword>
<evidence type="ECO:0000313" key="1">
    <source>
        <dbReference type="EMBL" id="ACB69069.1"/>
    </source>
</evidence>
<dbReference type="Proteomes" id="UP000001680">
    <property type="component" value="Plasmid pBMC401"/>
</dbReference>
<proteinExistence type="predicted"/>
<evidence type="ECO:0000313" key="2">
    <source>
        <dbReference type="Proteomes" id="UP000001680"/>
    </source>
</evidence>
<gene>
    <name evidence="1" type="ordered locus">BamMC406_6664</name>
</gene>
<reference evidence="2" key="1">
    <citation type="submission" date="2008-04" db="EMBL/GenBank/DDBJ databases">
        <title>Complete sequence of plasmid 1 of Burkholderia ambifaria MC40-6.</title>
        <authorList>
            <person name="Copeland A."/>
            <person name="Lucas S."/>
            <person name="Lapidus A."/>
            <person name="Glavina del Rio T."/>
            <person name="Dalin E."/>
            <person name="Tice H."/>
            <person name="Pitluck S."/>
            <person name="Chain P."/>
            <person name="Malfatti S."/>
            <person name="Shin M."/>
            <person name="Vergez L."/>
            <person name="Lang D."/>
            <person name="Schmutz J."/>
            <person name="Larimer F."/>
            <person name="Land M."/>
            <person name="Hauser L."/>
            <person name="Kyrpides N."/>
            <person name="Lykidis A."/>
            <person name="Ramette A."/>
            <person name="Konstantinidis K."/>
            <person name="Tiedje J."/>
            <person name="Richardson P."/>
        </authorList>
    </citation>
    <scope>NUCLEOTIDE SEQUENCE [LARGE SCALE GENOMIC DNA]</scope>
    <source>
        <strain evidence="2">MC40-6</strain>
        <plasmid evidence="2">Plasmid pBMC401</plasmid>
    </source>
</reference>
<name>B1Z6J2_BURA4</name>
<dbReference type="EMBL" id="CP001028">
    <property type="protein sequence ID" value="ACB69069.1"/>
    <property type="molecule type" value="Genomic_DNA"/>
</dbReference>
<dbReference type="AlphaFoldDB" id="B1Z6J2"/>
<dbReference type="KEGG" id="bac:BamMC406_6664"/>
<dbReference type="HOGENOM" id="CLU_1755378_0_0_4"/>
<protein>
    <submittedName>
        <fullName evidence="1">Uncharacterized protein</fullName>
    </submittedName>
</protein>
<organism evidence="1 2">
    <name type="scientific">Burkholderia ambifaria (strain MC40-6)</name>
    <dbReference type="NCBI Taxonomy" id="398577"/>
    <lineage>
        <taxon>Bacteria</taxon>
        <taxon>Pseudomonadati</taxon>
        <taxon>Pseudomonadota</taxon>
        <taxon>Betaproteobacteria</taxon>
        <taxon>Burkholderiales</taxon>
        <taxon>Burkholderiaceae</taxon>
        <taxon>Burkholderia</taxon>
        <taxon>Burkholderia cepacia complex</taxon>
    </lineage>
</organism>
<accession>B1Z6J2</accession>
<geneLocation type="plasmid" evidence="1 2">
    <name>pBMC401</name>
</geneLocation>
<sequence length="148" mass="16771">MVDLCDGVRASSIWAPGRESVAVEPTDAGGEPMLKVGIYKWTWREEPDDVAYRAISIGPVQLLREQAVAMRERSRPAFWRSRKLFRPVERISYRSNSNRACTFRCIRLSSQVWRVVIAFVEVRVAGNFATSRPIGLKLLERDTSSGKA</sequence>